<dbReference type="InterPro" id="IPR023606">
    <property type="entry name" value="CoA-Trfase_III_dom_1_sf"/>
</dbReference>
<keyword evidence="3" id="KW-1185">Reference proteome</keyword>
<evidence type="ECO:0000313" key="3">
    <source>
        <dbReference type="Proteomes" id="UP000062788"/>
    </source>
</evidence>
<organism evidence="2 3">
    <name type="scientific">Burkholderia singularis</name>
    <dbReference type="NCBI Taxonomy" id="1503053"/>
    <lineage>
        <taxon>Bacteria</taxon>
        <taxon>Pseudomonadati</taxon>
        <taxon>Pseudomonadota</taxon>
        <taxon>Betaproteobacteria</taxon>
        <taxon>Burkholderiales</taxon>
        <taxon>Burkholderiaceae</taxon>
        <taxon>Burkholderia</taxon>
        <taxon>pseudomallei group</taxon>
    </lineage>
</organism>
<protein>
    <submittedName>
        <fullName evidence="2">Carnitine dehydratase</fullName>
    </submittedName>
</protein>
<sequence length="412" mass="43583">METCPTNPLLRGVRVLDLSRLLPGPFCSLYLAQLGADVIKIEEPGGDYARASAELFEQVNRGKRSITLDLRQSDDVARFKALVAEADVVLESFRPGVMDKLGCGYDTLKRINPRLVYAALTGYGQTGPYRDRAGHDVNYLAIAGVLDQIGAHGGPPAMSNLQIADLAGGALTCAIGILAALFGARASGVGSFVDVGMADGSAALQVMALAALRQHGAALPRGCDVFTGALPNYAIYRCRDGRHLAIGALEPKFFRALLTGIAPALPGWVNRVVARKLAPRPTGAPSAAPDDPQAAARAKLQPFGKTTTDPRDARRMLAPLRWLLTLLFLTRPRDAWVELLEAADACVTPVLTLGEALDNAQLRARGMVLDDGGKPAFNLPIFFDNACATHGPSPALGADNDGVLGTLAQTMR</sequence>
<dbReference type="EMBL" id="LOWA01000036">
    <property type="protein sequence ID" value="KVE26160.1"/>
    <property type="molecule type" value="Genomic_DNA"/>
</dbReference>
<evidence type="ECO:0000313" key="2">
    <source>
        <dbReference type="EMBL" id="KVE26160.1"/>
    </source>
</evidence>
<dbReference type="GO" id="GO:0003824">
    <property type="term" value="F:catalytic activity"/>
    <property type="evidence" value="ECO:0007669"/>
    <property type="project" value="InterPro"/>
</dbReference>
<dbReference type="Proteomes" id="UP000062788">
    <property type="component" value="Unassembled WGS sequence"/>
</dbReference>
<dbReference type="PANTHER" id="PTHR48228">
    <property type="entry name" value="SUCCINYL-COA--D-CITRAMALATE COA-TRANSFERASE"/>
    <property type="match status" value="1"/>
</dbReference>
<dbReference type="Gene3D" id="3.40.50.10540">
    <property type="entry name" value="Crotonobetainyl-coa:carnitine coa-transferase, domain 1"/>
    <property type="match status" value="1"/>
</dbReference>
<dbReference type="SUPFAM" id="SSF89796">
    <property type="entry name" value="CoA-transferase family III (CaiB/BaiF)"/>
    <property type="match status" value="1"/>
</dbReference>
<dbReference type="OrthoDB" id="8523055at2"/>
<dbReference type="AlphaFoldDB" id="A0A103E0M0"/>
<gene>
    <name evidence="2" type="ORF">WS67_16855</name>
</gene>
<comment type="caution">
    <text evidence="2">The sequence shown here is derived from an EMBL/GenBank/DDBJ whole genome shotgun (WGS) entry which is preliminary data.</text>
</comment>
<name>A0A103E0M0_9BURK</name>
<reference evidence="2 3" key="1">
    <citation type="submission" date="2015-11" db="EMBL/GenBank/DDBJ databases">
        <title>Expanding the genomic diversity of Burkholderia species for the development of highly accurate diagnostics.</title>
        <authorList>
            <person name="Sahl J."/>
            <person name="Keim P."/>
            <person name="Wagner D."/>
        </authorList>
    </citation>
    <scope>NUCLEOTIDE SEQUENCE [LARGE SCALE GENOMIC DNA]</scope>
    <source>
        <strain evidence="2 3">TSV85</strain>
    </source>
</reference>
<dbReference type="Pfam" id="PF02515">
    <property type="entry name" value="CoA_transf_3"/>
    <property type="match status" value="2"/>
</dbReference>
<feature type="region of interest" description="Disordered" evidence="1">
    <location>
        <begin position="280"/>
        <end position="310"/>
    </location>
</feature>
<evidence type="ECO:0000256" key="1">
    <source>
        <dbReference type="SAM" id="MobiDB-lite"/>
    </source>
</evidence>
<dbReference type="Gene3D" id="3.30.1540.10">
    <property type="entry name" value="formyl-coa transferase, domain 3"/>
    <property type="match status" value="1"/>
</dbReference>
<dbReference type="InterPro" id="IPR050509">
    <property type="entry name" value="CoA-transferase_III"/>
</dbReference>
<dbReference type="PANTHER" id="PTHR48228:SF5">
    <property type="entry name" value="ALPHA-METHYLACYL-COA RACEMASE"/>
    <property type="match status" value="1"/>
</dbReference>
<proteinExistence type="predicted"/>
<dbReference type="InterPro" id="IPR003673">
    <property type="entry name" value="CoA-Trfase_fam_III"/>
</dbReference>
<accession>A0A103E0M0</accession>
<dbReference type="InterPro" id="IPR044855">
    <property type="entry name" value="CoA-Trfase_III_dom3_sf"/>
</dbReference>
<feature type="compositionally biased region" description="Low complexity" evidence="1">
    <location>
        <begin position="284"/>
        <end position="298"/>
    </location>
</feature>